<accession>V9L718</accession>
<dbReference type="Ensembl" id="ENSCMIT00000045622.1">
    <property type="protein sequence ID" value="ENSCMIP00000044977.1"/>
    <property type="gene ID" value="ENSCMIG00000018574.1"/>
</dbReference>
<evidence type="ECO:0000313" key="4">
    <source>
        <dbReference type="Proteomes" id="UP000314986"/>
    </source>
</evidence>
<keyword evidence="4" id="KW-1185">Reference proteome</keyword>
<reference evidence="4" key="2">
    <citation type="journal article" date="2007" name="PLoS Biol.">
        <title>Survey sequencing and comparative analysis of the elephant shark (Callorhinchus milii) genome.</title>
        <authorList>
            <person name="Venkatesh B."/>
            <person name="Kirkness E.F."/>
            <person name="Loh Y.H."/>
            <person name="Halpern A.L."/>
            <person name="Lee A.P."/>
            <person name="Johnson J."/>
            <person name="Dandona N."/>
            <person name="Viswanathan L.D."/>
            <person name="Tay A."/>
            <person name="Venter J.C."/>
            <person name="Strausberg R.L."/>
            <person name="Brenner S."/>
        </authorList>
    </citation>
    <scope>NUCLEOTIDE SEQUENCE [LARGE SCALE GENOMIC DNA]</scope>
</reference>
<dbReference type="OrthoDB" id="9941165at2759"/>
<dbReference type="EMBL" id="JW874986">
    <property type="protein sequence ID" value="AFP07503.1"/>
    <property type="molecule type" value="mRNA"/>
</dbReference>
<keyword evidence="1" id="KW-0812">Transmembrane</keyword>
<organism evidence="2">
    <name type="scientific">Callorhinchus milii</name>
    <name type="common">Ghost shark</name>
    <dbReference type="NCBI Taxonomy" id="7868"/>
    <lineage>
        <taxon>Eukaryota</taxon>
        <taxon>Metazoa</taxon>
        <taxon>Chordata</taxon>
        <taxon>Craniata</taxon>
        <taxon>Vertebrata</taxon>
        <taxon>Chondrichthyes</taxon>
        <taxon>Holocephali</taxon>
        <taxon>Chimaeriformes</taxon>
        <taxon>Callorhinchidae</taxon>
        <taxon>Callorhinchus</taxon>
    </lineage>
</organism>
<reference evidence="4" key="1">
    <citation type="journal article" date="2006" name="Science">
        <title>Ancient noncoding elements conserved in the human genome.</title>
        <authorList>
            <person name="Venkatesh B."/>
            <person name="Kirkness E.F."/>
            <person name="Loh Y.H."/>
            <person name="Halpern A.L."/>
            <person name="Lee A.P."/>
            <person name="Johnson J."/>
            <person name="Dandona N."/>
            <person name="Viswanathan L.D."/>
            <person name="Tay A."/>
            <person name="Venter J.C."/>
            <person name="Strausberg R.L."/>
            <person name="Brenner S."/>
        </authorList>
    </citation>
    <scope>NUCLEOTIDE SEQUENCE [LARGE SCALE GENOMIC DNA]</scope>
</reference>
<keyword evidence="1" id="KW-1133">Transmembrane helix</keyword>
<dbReference type="Proteomes" id="UP000314986">
    <property type="component" value="Unassembled WGS sequence"/>
</dbReference>
<dbReference type="PANTHER" id="PTHR15868:SF0">
    <property type="entry name" value="SIMILAR TO RIKEN CDNA 6430571L13 GENE_ SIMILAR TO G20 PROTEIN"/>
    <property type="match status" value="1"/>
</dbReference>
<dbReference type="GeneTree" id="ENSGT00410000025882"/>
<evidence type="ECO:0000313" key="3">
    <source>
        <dbReference type="Ensembl" id="ENSCMIP00000044977.1"/>
    </source>
</evidence>
<dbReference type="RefSeq" id="XP_007888503.1">
    <property type="nucleotide sequence ID" value="XM_007890312.2"/>
</dbReference>
<evidence type="ECO:0000256" key="1">
    <source>
        <dbReference type="SAM" id="Phobius"/>
    </source>
</evidence>
<keyword evidence="1" id="KW-0472">Membrane</keyword>
<gene>
    <name evidence="3" type="primary">si:ch211-161c3.5</name>
</gene>
<dbReference type="AlphaFoldDB" id="V9L718"/>
<feature type="transmembrane region" description="Helical" evidence="1">
    <location>
        <begin position="64"/>
        <end position="87"/>
    </location>
</feature>
<dbReference type="STRING" id="7868.ENSCMIP00000044977"/>
<evidence type="ECO:0000313" key="2">
    <source>
        <dbReference type="EMBL" id="AFP07503.1"/>
    </source>
</evidence>
<name>V9L718_CALMI</name>
<protein>
    <submittedName>
        <fullName evidence="3">Chromosome 3 open reading frame 18</fullName>
    </submittedName>
</protein>
<sequence>MSLLTFGVNLNASKMAASFLSVGPGVGLGNATETMGFQTITTVTNGTNVTATPVPDAEGGKSRMGLMLVPFGIVTLIALAIAMVLYIRKRKRLEKLRHQLMPMYNFDPGEEQDELEQELLDHGRETASQGSQSKILMPNQGSLQRPSRLVFSDVANAINA</sequence>
<dbReference type="InterPro" id="IPR042351">
    <property type="entry name" value="C3orf18-like"/>
</dbReference>
<proteinExistence type="evidence at transcript level"/>
<dbReference type="GeneID" id="103176644"/>
<reference evidence="2 4" key="3">
    <citation type="journal article" date="2014" name="Nature">
        <title>Elephant shark genome provides unique insights into gnathostome evolution.</title>
        <authorList>
            <consortium name="International Elephant Shark Genome Sequencing Consortium"/>
            <person name="Venkatesh B."/>
            <person name="Lee A.P."/>
            <person name="Ravi V."/>
            <person name="Maurya A.K."/>
            <person name="Lian M.M."/>
            <person name="Swann J.B."/>
            <person name="Ohta Y."/>
            <person name="Flajnik M.F."/>
            <person name="Sutoh Y."/>
            <person name="Kasahara M."/>
            <person name="Hoon S."/>
            <person name="Gangu V."/>
            <person name="Roy S.W."/>
            <person name="Irimia M."/>
            <person name="Korzh V."/>
            <person name="Kondrychyn I."/>
            <person name="Lim Z.W."/>
            <person name="Tay B.H."/>
            <person name="Tohari S."/>
            <person name="Kong K.W."/>
            <person name="Ho S."/>
            <person name="Lorente-Galdos B."/>
            <person name="Quilez J."/>
            <person name="Marques-Bonet T."/>
            <person name="Raney B.J."/>
            <person name="Ingham P.W."/>
            <person name="Tay A."/>
            <person name="Hillier L.W."/>
            <person name="Minx P."/>
            <person name="Boehm T."/>
            <person name="Wilson R.K."/>
            <person name="Brenner S."/>
            <person name="Warren W.C."/>
        </authorList>
    </citation>
    <scope>NUCLEOTIDE SEQUENCE</scope>
    <source>
        <tissue evidence="2">Brain</tissue>
    </source>
</reference>
<dbReference type="PANTHER" id="PTHR15868">
    <property type="entry name" value="SIMILAR TO RIKEN CDNA 6430571L13 GENE, SIMILAR TO G20 PROTEIN"/>
    <property type="match status" value="1"/>
</dbReference>
<dbReference type="OMA" id="MAMVLYI"/>
<reference evidence="3" key="4">
    <citation type="submission" date="2025-05" db="UniProtKB">
        <authorList>
            <consortium name="Ensembl"/>
        </authorList>
    </citation>
    <scope>IDENTIFICATION</scope>
</reference>
<dbReference type="KEGG" id="cmk:103176644"/>